<evidence type="ECO:0000256" key="2">
    <source>
        <dbReference type="SAM" id="SignalP"/>
    </source>
</evidence>
<feature type="transmembrane region" description="Helical" evidence="1">
    <location>
        <begin position="286"/>
        <end position="305"/>
    </location>
</feature>
<keyword evidence="1" id="KW-1133">Transmembrane helix</keyword>
<protein>
    <recommendedName>
        <fullName evidence="7">DUF3324 domain-containing protein</fullName>
    </recommendedName>
</protein>
<keyword evidence="1" id="KW-0812">Transmembrane</keyword>
<evidence type="ECO:0000313" key="5">
    <source>
        <dbReference type="EMBL" id="MEO1782590.1"/>
    </source>
</evidence>
<keyword evidence="2" id="KW-0732">Signal</keyword>
<evidence type="ECO:0000259" key="4">
    <source>
        <dbReference type="Pfam" id="PF11797"/>
    </source>
</evidence>
<dbReference type="RefSeq" id="WP_161869590.1">
    <property type="nucleotide sequence ID" value="NZ_MAEI02000001.1"/>
</dbReference>
<dbReference type="InterPro" id="IPR010317">
    <property type="entry name" value="WxLIP_PGBD"/>
</dbReference>
<feature type="signal peptide" evidence="2">
    <location>
        <begin position="1"/>
        <end position="27"/>
    </location>
</feature>
<evidence type="ECO:0000313" key="6">
    <source>
        <dbReference type="Proteomes" id="UP001429357"/>
    </source>
</evidence>
<evidence type="ECO:0008006" key="7">
    <source>
        <dbReference type="Google" id="ProtNLM"/>
    </source>
</evidence>
<comment type="caution">
    <text evidence="5">The sequence shown here is derived from an EMBL/GenBank/DDBJ whole genome shotgun (WGS) entry which is preliminary data.</text>
</comment>
<reference evidence="6" key="1">
    <citation type="submission" date="2016-06" db="EMBL/GenBank/DDBJ databases">
        <title>Four novel species of enterococci isolated from chicken manure.</title>
        <authorList>
            <person name="Van Tyne D."/>
        </authorList>
    </citation>
    <scope>NUCLEOTIDE SEQUENCE [LARGE SCALE GENOMIC DNA]</scope>
    <source>
        <strain evidence="6">JM9A</strain>
    </source>
</reference>
<sequence length="320" mass="35359">MKMIRKISIFIFLLIFCLWTMSPIANADSAGYGVTPLLPDNQLTADSFFNLLVSPDTSQELHIQLTNQSNQEKRLELTVSTASTTKQGTIDYTTTPKLNQGSALDELLTVPDKVTLAANETKVISLTLKIPAKPFTGILLGAITIQEVDQITDSPTLNNQFAYQIGVMLRESKDLPEHDVSLNQLTINSKQQFQLTIKNNGRLASGRLTGKWSGKGHPTFNQEIQLAPNTTISLPLPFKEEVVAGNGTLTVTLKIDNQSFTYQQSLYLRKTANGIQLIKLPFPTSMMVAIILGIFAMVSIAVWYWHKKSSSKKTANTANR</sequence>
<evidence type="ECO:0000259" key="3">
    <source>
        <dbReference type="Pfam" id="PF06030"/>
    </source>
</evidence>
<feature type="chain" id="PRO_5046631699" description="DUF3324 domain-containing protein" evidence="2">
    <location>
        <begin position="28"/>
        <end position="320"/>
    </location>
</feature>
<feature type="domain" description="WxL Interacting Protein host binding" evidence="4">
    <location>
        <begin position="156"/>
        <end position="269"/>
    </location>
</feature>
<gene>
    <name evidence="5" type="ORF">BAU18_002202</name>
</gene>
<evidence type="ECO:0000256" key="1">
    <source>
        <dbReference type="SAM" id="Phobius"/>
    </source>
</evidence>
<name>A0ABV0F3S8_9ENTE</name>
<dbReference type="Proteomes" id="UP001429357">
    <property type="component" value="Unassembled WGS sequence"/>
</dbReference>
<organism evidence="5 6">
    <name type="scientific">Enterococcus diestrammenae</name>
    <dbReference type="NCBI Taxonomy" id="1155073"/>
    <lineage>
        <taxon>Bacteria</taxon>
        <taxon>Bacillati</taxon>
        <taxon>Bacillota</taxon>
        <taxon>Bacilli</taxon>
        <taxon>Lactobacillales</taxon>
        <taxon>Enterococcaceae</taxon>
        <taxon>Enterococcus</taxon>
    </lineage>
</organism>
<dbReference type="Pfam" id="PF11797">
    <property type="entry name" value="WxLIP_HBD"/>
    <property type="match status" value="1"/>
</dbReference>
<reference evidence="5 6" key="2">
    <citation type="submission" date="2024-02" db="EMBL/GenBank/DDBJ databases">
        <title>The Genome Sequence of Enterococcus diestrammenae JM9A.</title>
        <authorList>
            <person name="Earl A."/>
            <person name="Manson A."/>
            <person name="Gilmore M."/>
            <person name="Sanders J."/>
            <person name="Shea T."/>
            <person name="Howe W."/>
            <person name="Livny J."/>
            <person name="Cuomo C."/>
            <person name="Neafsey D."/>
            <person name="Birren B."/>
        </authorList>
    </citation>
    <scope>NUCLEOTIDE SEQUENCE [LARGE SCALE GENOMIC DNA]</scope>
    <source>
        <strain evidence="5 6">JM9A</strain>
    </source>
</reference>
<feature type="domain" description="WxL Interacting Protein peptidoglycan binding" evidence="3">
    <location>
        <begin position="32"/>
        <end position="147"/>
    </location>
</feature>
<proteinExistence type="predicted"/>
<dbReference type="InterPro" id="IPR021759">
    <property type="entry name" value="WxLIP_HBD"/>
</dbReference>
<keyword evidence="1" id="KW-0472">Membrane</keyword>
<accession>A0ABV0F3S8</accession>
<dbReference type="EMBL" id="MAEI02000001">
    <property type="protein sequence ID" value="MEO1782590.1"/>
    <property type="molecule type" value="Genomic_DNA"/>
</dbReference>
<keyword evidence="6" id="KW-1185">Reference proteome</keyword>
<dbReference type="Pfam" id="PF06030">
    <property type="entry name" value="WxLIP_PGBD"/>
    <property type="match status" value="1"/>
</dbReference>